<evidence type="ECO:0000313" key="4">
    <source>
        <dbReference type="EMBL" id="AFU99974.1"/>
    </source>
</evidence>
<dbReference type="Proteomes" id="UP000000466">
    <property type="component" value="Chromosome"/>
</dbReference>
<proteinExistence type="predicted"/>
<dbReference type="HOGENOM" id="CLU_1640695_0_0_6"/>
<organism evidence="4 5">
    <name type="scientific">Simiduia agarivorans (strain DSM 21679 / JCM 13881 / BCRC 17597 / SA1)</name>
    <dbReference type="NCBI Taxonomy" id="1117647"/>
    <lineage>
        <taxon>Bacteria</taxon>
        <taxon>Pseudomonadati</taxon>
        <taxon>Pseudomonadota</taxon>
        <taxon>Gammaproteobacteria</taxon>
        <taxon>Cellvibrionales</taxon>
        <taxon>Cellvibrionaceae</taxon>
        <taxon>Simiduia</taxon>
    </lineage>
</organism>
<evidence type="ECO:0000313" key="5">
    <source>
        <dbReference type="Proteomes" id="UP000000466"/>
    </source>
</evidence>
<dbReference type="CDD" id="cd04301">
    <property type="entry name" value="NAT_SF"/>
    <property type="match status" value="1"/>
</dbReference>
<dbReference type="Pfam" id="PF00583">
    <property type="entry name" value="Acetyltransf_1"/>
    <property type="match status" value="1"/>
</dbReference>
<sequence length="160" mass="17300">MSLDIQLVDYHNAQQAADLVALLNAYARDPMGGGEALSDYTQQHLIEQLRATPNALSLIAYLDNEAVGLLNAFQSLSTFAAKPLFNIHDLAVTPSARGQGVASALMGKLENIARARGACKITLEVLSGNLTAKALYERQGFKSYQLDPAMGQAEFLQKYL</sequence>
<gene>
    <name evidence="4" type="ordered locus">M5M_14190</name>
</gene>
<dbReference type="PANTHER" id="PTHR43877">
    <property type="entry name" value="AMINOALKYLPHOSPHONATE N-ACETYLTRANSFERASE-RELATED-RELATED"/>
    <property type="match status" value="1"/>
</dbReference>
<keyword evidence="2" id="KW-0012">Acyltransferase</keyword>
<evidence type="ECO:0000259" key="3">
    <source>
        <dbReference type="PROSITE" id="PS51186"/>
    </source>
</evidence>
<feature type="domain" description="N-acetyltransferase" evidence="3">
    <location>
        <begin position="8"/>
        <end position="160"/>
    </location>
</feature>
<dbReference type="InterPro" id="IPR000182">
    <property type="entry name" value="GNAT_dom"/>
</dbReference>
<accession>K4KLD4</accession>
<dbReference type="GO" id="GO:0016747">
    <property type="term" value="F:acyltransferase activity, transferring groups other than amino-acyl groups"/>
    <property type="evidence" value="ECO:0007669"/>
    <property type="project" value="InterPro"/>
</dbReference>
<dbReference type="eggNOG" id="COG0456">
    <property type="taxonomic scope" value="Bacteria"/>
</dbReference>
<dbReference type="KEGG" id="saga:M5M_14190"/>
<protein>
    <submittedName>
        <fullName evidence="4">N-acetyltransferase GCN5</fullName>
    </submittedName>
</protein>
<dbReference type="EMBL" id="CP003746">
    <property type="protein sequence ID" value="AFU99974.1"/>
    <property type="molecule type" value="Genomic_DNA"/>
</dbReference>
<reference evidence="4 5" key="1">
    <citation type="journal article" date="2013" name="Genome Announc.">
        <title>Complete genome sequence of Simiduia agarivorans SA1(T), a marine bacterium able to degrade a variety of polysaccharides.</title>
        <authorList>
            <person name="Lin S.Y."/>
            <person name="Shieh W.Y."/>
            <person name="Chen J.S."/>
            <person name="Tang S.L."/>
        </authorList>
    </citation>
    <scope>NUCLEOTIDE SEQUENCE [LARGE SCALE GENOMIC DNA]</scope>
    <source>
        <strain evidence="5">DSM 21679 / JCM 13881 / BCRC 17597 / SA1</strain>
    </source>
</reference>
<dbReference type="AlphaFoldDB" id="K4KLD4"/>
<dbReference type="OrthoDB" id="9799601at2"/>
<dbReference type="SUPFAM" id="SSF55729">
    <property type="entry name" value="Acyl-CoA N-acyltransferases (Nat)"/>
    <property type="match status" value="1"/>
</dbReference>
<dbReference type="InterPro" id="IPR016181">
    <property type="entry name" value="Acyl_CoA_acyltransferase"/>
</dbReference>
<evidence type="ECO:0000256" key="1">
    <source>
        <dbReference type="ARBA" id="ARBA00022679"/>
    </source>
</evidence>
<dbReference type="PROSITE" id="PS51186">
    <property type="entry name" value="GNAT"/>
    <property type="match status" value="1"/>
</dbReference>
<name>K4KLD4_SIMAS</name>
<dbReference type="RefSeq" id="WP_015048127.1">
    <property type="nucleotide sequence ID" value="NC_018868.3"/>
</dbReference>
<dbReference type="Gene3D" id="3.40.630.30">
    <property type="match status" value="1"/>
</dbReference>
<keyword evidence="1" id="KW-0808">Transferase</keyword>
<keyword evidence="5" id="KW-1185">Reference proteome</keyword>
<dbReference type="PANTHER" id="PTHR43877:SF2">
    <property type="entry name" value="AMINOALKYLPHOSPHONATE N-ACETYLTRANSFERASE-RELATED"/>
    <property type="match status" value="1"/>
</dbReference>
<dbReference type="InterPro" id="IPR050832">
    <property type="entry name" value="Bact_Acetyltransf"/>
</dbReference>
<dbReference type="STRING" id="1117647.M5M_14190"/>
<evidence type="ECO:0000256" key="2">
    <source>
        <dbReference type="ARBA" id="ARBA00023315"/>
    </source>
</evidence>